<name>A0A5C5WBF2_9BACT</name>
<accession>A0A5C5WBF2</accession>
<keyword evidence="3" id="KW-1185">Reference proteome</keyword>
<evidence type="ECO:0000313" key="2">
    <source>
        <dbReference type="EMBL" id="TWT47944.1"/>
    </source>
</evidence>
<dbReference type="RefSeq" id="WP_146517627.1">
    <property type="nucleotide sequence ID" value="NZ_SJPI01000005.1"/>
</dbReference>
<dbReference type="Pfam" id="PF13672">
    <property type="entry name" value="PP2C_2"/>
    <property type="match status" value="1"/>
</dbReference>
<proteinExistence type="predicted"/>
<dbReference type="Gene3D" id="3.60.40.10">
    <property type="entry name" value="PPM-type phosphatase domain"/>
    <property type="match status" value="1"/>
</dbReference>
<evidence type="ECO:0000259" key="1">
    <source>
        <dbReference type="Pfam" id="PF13672"/>
    </source>
</evidence>
<dbReference type="OrthoDB" id="260493at2"/>
<organism evidence="2 3">
    <name type="scientific">Rubripirellula amarantea</name>
    <dbReference type="NCBI Taxonomy" id="2527999"/>
    <lineage>
        <taxon>Bacteria</taxon>
        <taxon>Pseudomonadati</taxon>
        <taxon>Planctomycetota</taxon>
        <taxon>Planctomycetia</taxon>
        <taxon>Pirellulales</taxon>
        <taxon>Pirellulaceae</taxon>
        <taxon>Rubripirellula</taxon>
    </lineage>
</organism>
<protein>
    <recommendedName>
        <fullName evidence="1">PPM-type phosphatase domain-containing protein</fullName>
    </recommendedName>
</protein>
<gene>
    <name evidence="2" type="ORF">Pla22_52200</name>
</gene>
<sequence>MTSFETAHVVEAYRERCEDRIEVITDGDRTLIVVADGAGGTGDGHIAAETVIRETRANYAAIDNSTAWSQFLSQLDLRIHGGETTAVIVDLHPDRILGASVGDSCAWVIDGSNITDLTRTQTCKPLLGSQAAKPAPFWHGRLSGVLLVGSDGFFDYAKREKITPLIGRTDFFALPRACLDLVRLPSGDLWDDTAIVACRIRRTAASRKRYSI</sequence>
<comment type="caution">
    <text evidence="2">The sequence shown here is derived from an EMBL/GenBank/DDBJ whole genome shotgun (WGS) entry which is preliminary data.</text>
</comment>
<dbReference type="InterPro" id="IPR001932">
    <property type="entry name" value="PPM-type_phosphatase-like_dom"/>
</dbReference>
<evidence type="ECO:0000313" key="3">
    <source>
        <dbReference type="Proteomes" id="UP000316598"/>
    </source>
</evidence>
<reference evidence="2 3" key="1">
    <citation type="submission" date="2019-02" db="EMBL/GenBank/DDBJ databases">
        <title>Deep-cultivation of Planctomycetes and their phenomic and genomic characterization uncovers novel biology.</title>
        <authorList>
            <person name="Wiegand S."/>
            <person name="Jogler M."/>
            <person name="Boedeker C."/>
            <person name="Pinto D."/>
            <person name="Vollmers J."/>
            <person name="Rivas-Marin E."/>
            <person name="Kohn T."/>
            <person name="Peeters S.H."/>
            <person name="Heuer A."/>
            <person name="Rast P."/>
            <person name="Oberbeckmann S."/>
            <person name="Bunk B."/>
            <person name="Jeske O."/>
            <person name="Meyerdierks A."/>
            <person name="Storesund J.E."/>
            <person name="Kallscheuer N."/>
            <person name="Luecker S."/>
            <person name="Lage O.M."/>
            <person name="Pohl T."/>
            <person name="Merkel B.J."/>
            <person name="Hornburger P."/>
            <person name="Mueller R.-W."/>
            <person name="Bruemmer F."/>
            <person name="Labrenz M."/>
            <person name="Spormann A.M."/>
            <person name="Op Den Camp H."/>
            <person name="Overmann J."/>
            <person name="Amann R."/>
            <person name="Jetten M.S.M."/>
            <person name="Mascher T."/>
            <person name="Medema M.H."/>
            <person name="Devos D.P."/>
            <person name="Kaster A.-K."/>
            <person name="Ovreas L."/>
            <person name="Rohde M."/>
            <person name="Galperin M.Y."/>
            <person name="Jogler C."/>
        </authorList>
    </citation>
    <scope>NUCLEOTIDE SEQUENCE [LARGE SCALE GENOMIC DNA]</scope>
    <source>
        <strain evidence="2 3">Pla22</strain>
    </source>
</reference>
<dbReference type="EMBL" id="SJPI01000005">
    <property type="protein sequence ID" value="TWT47944.1"/>
    <property type="molecule type" value="Genomic_DNA"/>
</dbReference>
<dbReference type="InterPro" id="IPR036457">
    <property type="entry name" value="PPM-type-like_dom_sf"/>
</dbReference>
<dbReference type="SUPFAM" id="SSF81606">
    <property type="entry name" value="PP2C-like"/>
    <property type="match status" value="1"/>
</dbReference>
<feature type="domain" description="PPM-type phosphatase" evidence="1">
    <location>
        <begin position="15"/>
        <end position="112"/>
    </location>
</feature>
<dbReference type="Proteomes" id="UP000316598">
    <property type="component" value="Unassembled WGS sequence"/>
</dbReference>
<dbReference type="AlphaFoldDB" id="A0A5C5WBF2"/>